<feature type="coiled-coil region" evidence="1">
    <location>
        <begin position="124"/>
        <end position="151"/>
    </location>
</feature>
<dbReference type="Pfam" id="PF12311">
    <property type="entry name" value="DUF3632"/>
    <property type="match status" value="1"/>
</dbReference>
<accession>A0A9X0DMR5</accession>
<dbReference type="OrthoDB" id="3350591at2759"/>
<comment type="caution">
    <text evidence="2">The sequence shown here is derived from an EMBL/GenBank/DDBJ whole genome shotgun (WGS) entry which is preliminary data.</text>
</comment>
<organism evidence="2 3">
    <name type="scientific">Sclerotinia nivalis</name>
    <dbReference type="NCBI Taxonomy" id="352851"/>
    <lineage>
        <taxon>Eukaryota</taxon>
        <taxon>Fungi</taxon>
        <taxon>Dikarya</taxon>
        <taxon>Ascomycota</taxon>
        <taxon>Pezizomycotina</taxon>
        <taxon>Leotiomycetes</taxon>
        <taxon>Helotiales</taxon>
        <taxon>Sclerotiniaceae</taxon>
        <taxon>Sclerotinia</taxon>
    </lineage>
</organism>
<dbReference type="PANTHER" id="PTHR38797">
    <property type="entry name" value="NUCLEAR PORE COMPLEX PROTEIN NUP85-RELATED"/>
    <property type="match status" value="1"/>
</dbReference>
<keyword evidence="1" id="KW-0175">Coiled coil</keyword>
<evidence type="ECO:0000256" key="1">
    <source>
        <dbReference type="SAM" id="Coils"/>
    </source>
</evidence>
<evidence type="ECO:0000313" key="2">
    <source>
        <dbReference type="EMBL" id="KAJ8067382.1"/>
    </source>
</evidence>
<gene>
    <name evidence="2" type="ORF">OCU04_004733</name>
</gene>
<dbReference type="AlphaFoldDB" id="A0A9X0DMR5"/>
<reference evidence="2" key="1">
    <citation type="submission" date="2022-11" db="EMBL/GenBank/DDBJ databases">
        <title>Genome Resource of Sclerotinia nivalis Strain SnTB1, a Plant Pathogen Isolated from American Ginseng.</title>
        <authorList>
            <person name="Fan S."/>
        </authorList>
    </citation>
    <scope>NUCLEOTIDE SEQUENCE</scope>
    <source>
        <strain evidence="2">SnTB1</strain>
    </source>
</reference>
<name>A0A9X0DMR5_9HELO</name>
<dbReference type="InterPro" id="IPR022085">
    <property type="entry name" value="OpdG"/>
</dbReference>
<proteinExistence type="predicted"/>
<keyword evidence="3" id="KW-1185">Reference proteome</keyword>
<dbReference type="EMBL" id="JAPEIS010000004">
    <property type="protein sequence ID" value="KAJ8067382.1"/>
    <property type="molecule type" value="Genomic_DNA"/>
</dbReference>
<dbReference type="Proteomes" id="UP001152300">
    <property type="component" value="Unassembled WGS sequence"/>
</dbReference>
<dbReference type="InterPro" id="IPR053204">
    <property type="entry name" value="Oxopyrrolidines_Biosynth-assoc"/>
</dbReference>
<dbReference type="PANTHER" id="PTHR38797:SF4">
    <property type="entry name" value="NUCLEAR PORE COMPLEX PROTEIN NUP85"/>
    <property type="match status" value="1"/>
</dbReference>
<sequence>MTFQRDQNENRFKFRNLSSFLARLAKAGFEDSNMLYALTALQDALEYEFEASNASHVLSSDYLVPMAAEWIIMAGESMSLDGGNVGGYASLGGPLWEGDPKLSLERWQFWMRRFEVFAGCEALMEETRNTAKEAAEKMRCIEEQKSKIVNNQNRFSDR</sequence>
<evidence type="ECO:0000313" key="3">
    <source>
        <dbReference type="Proteomes" id="UP001152300"/>
    </source>
</evidence>
<protein>
    <submittedName>
        <fullName evidence="2">Uncharacterized protein</fullName>
    </submittedName>
</protein>